<dbReference type="OrthoDB" id="3060557at2759"/>
<keyword evidence="3" id="KW-1185">Reference proteome</keyword>
<dbReference type="EMBL" id="JACAZH010000009">
    <property type="protein sequence ID" value="KAF7359360.1"/>
    <property type="molecule type" value="Genomic_DNA"/>
</dbReference>
<proteinExistence type="predicted"/>
<feature type="compositionally biased region" description="Acidic residues" evidence="1">
    <location>
        <begin position="176"/>
        <end position="188"/>
    </location>
</feature>
<name>A0A8H6YK16_9AGAR</name>
<accession>A0A8H6YK16</accession>
<sequence>MSSSAIPHVVAFLTAPLVPKFSPAAVSSARLILSASLVNMPSSTFTLNVASAPPAPLLAASIGAGIPWAMWLEALGSGDDILLFYGPGFVKVRLGAAMVKNIWSEETQGSVVPISRAKAQMKVGPSPLLQQSTGGRLRAMLLSARVRNMRREQAPVAAPIRIPSLLAASACASDSDSDSDSDYCDDSDSSSSTSSKFTSYSNDSLTSLGSPSSTPLKTAPAALPVVGAYRPPFARARARREATRAPRACCNACWLPQEGHDGLPLQRWRHARHDRRCHARLAPRCALYALLNDPSLPHEHLGDGLVRPHELTPEFASPLDHLVALLPCDL</sequence>
<dbReference type="AlphaFoldDB" id="A0A8H6YK16"/>
<feature type="region of interest" description="Disordered" evidence="1">
    <location>
        <begin position="176"/>
        <end position="216"/>
    </location>
</feature>
<evidence type="ECO:0000256" key="1">
    <source>
        <dbReference type="SAM" id="MobiDB-lite"/>
    </source>
</evidence>
<dbReference type="Proteomes" id="UP000623467">
    <property type="component" value="Unassembled WGS sequence"/>
</dbReference>
<evidence type="ECO:0000313" key="2">
    <source>
        <dbReference type="EMBL" id="KAF7359360.1"/>
    </source>
</evidence>
<gene>
    <name evidence="2" type="ORF">MSAN_01278500</name>
</gene>
<feature type="compositionally biased region" description="Low complexity" evidence="1">
    <location>
        <begin position="189"/>
        <end position="216"/>
    </location>
</feature>
<comment type="caution">
    <text evidence="2">The sequence shown here is derived from an EMBL/GenBank/DDBJ whole genome shotgun (WGS) entry which is preliminary data.</text>
</comment>
<protein>
    <submittedName>
        <fullName evidence="2">Uncharacterized protein</fullName>
    </submittedName>
</protein>
<organism evidence="2 3">
    <name type="scientific">Mycena sanguinolenta</name>
    <dbReference type="NCBI Taxonomy" id="230812"/>
    <lineage>
        <taxon>Eukaryota</taxon>
        <taxon>Fungi</taxon>
        <taxon>Dikarya</taxon>
        <taxon>Basidiomycota</taxon>
        <taxon>Agaricomycotina</taxon>
        <taxon>Agaricomycetes</taxon>
        <taxon>Agaricomycetidae</taxon>
        <taxon>Agaricales</taxon>
        <taxon>Marasmiineae</taxon>
        <taxon>Mycenaceae</taxon>
        <taxon>Mycena</taxon>
    </lineage>
</organism>
<evidence type="ECO:0000313" key="3">
    <source>
        <dbReference type="Proteomes" id="UP000623467"/>
    </source>
</evidence>
<reference evidence="2" key="1">
    <citation type="submission" date="2020-05" db="EMBL/GenBank/DDBJ databases">
        <title>Mycena genomes resolve the evolution of fungal bioluminescence.</title>
        <authorList>
            <person name="Tsai I.J."/>
        </authorList>
    </citation>
    <scope>NUCLEOTIDE SEQUENCE</scope>
    <source>
        <strain evidence="2">160909Yilan</strain>
    </source>
</reference>